<accession>A0ABV6BDH2</accession>
<dbReference type="InterPro" id="IPR012902">
    <property type="entry name" value="N_methyl_site"/>
</dbReference>
<dbReference type="Proteomes" id="UP001589813">
    <property type="component" value="Unassembled WGS sequence"/>
</dbReference>
<organism evidence="2 3">
    <name type="scientific">Rheinheimera tilapiae</name>
    <dbReference type="NCBI Taxonomy" id="875043"/>
    <lineage>
        <taxon>Bacteria</taxon>
        <taxon>Pseudomonadati</taxon>
        <taxon>Pseudomonadota</taxon>
        <taxon>Gammaproteobacteria</taxon>
        <taxon>Chromatiales</taxon>
        <taxon>Chromatiaceae</taxon>
        <taxon>Rheinheimera</taxon>
    </lineage>
</organism>
<evidence type="ECO:0000313" key="2">
    <source>
        <dbReference type="EMBL" id="MFC0048936.1"/>
    </source>
</evidence>
<reference evidence="2 3" key="1">
    <citation type="submission" date="2024-09" db="EMBL/GenBank/DDBJ databases">
        <authorList>
            <person name="Sun Q."/>
            <person name="Mori K."/>
        </authorList>
    </citation>
    <scope>NUCLEOTIDE SEQUENCE [LARGE SCALE GENOMIC DNA]</scope>
    <source>
        <strain evidence="2 3">KCTC 23315</strain>
    </source>
</reference>
<keyword evidence="1" id="KW-1133">Transmembrane helix</keyword>
<gene>
    <name evidence="2" type="primary">pilV</name>
    <name evidence="2" type="ORF">ACFFJP_11635</name>
</gene>
<dbReference type="RefSeq" id="WP_377243894.1">
    <property type="nucleotide sequence ID" value="NZ_JBHLXP010000003.1"/>
</dbReference>
<evidence type="ECO:0000256" key="1">
    <source>
        <dbReference type="SAM" id="Phobius"/>
    </source>
</evidence>
<dbReference type="PROSITE" id="PS00409">
    <property type="entry name" value="PROKAR_NTER_METHYL"/>
    <property type="match status" value="1"/>
</dbReference>
<proteinExistence type="predicted"/>
<name>A0ABV6BDH2_9GAMM</name>
<sequence>MNPVPTFRSQQGISLLETMIAVLVLAIGLLGVAGLQTMNLKNSQSAHQRTMAVMLAGSMAERIRANAVLARTGVFAQAKTCNTINLGGSIQNVERTQWINELKLALGAATSSCGEVSYDGANRIYTIVVSWDDSRALGGLSEMTIRQQVRIL</sequence>
<protein>
    <submittedName>
        <fullName evidence="2">Type IV pilus modification protein PilV</fullName>
    </submittedName>
</protein>
<dbReference type="NCBIfam" id="TIGR02523">
    <property type="entry name" value="type_IV_pilV"/>
    <property type="match status" value="1"/>
</dbReference>
<keyword evidence="3" id="KW-1185">Reference proteome</keyword>
<evidence type="ECO:0000313" key="3">
    <source>
        <dbReference type="Proteomes" id="UP001589813"/>
    </source>
</evidence>
<dbReference type="Pfam" id="PF07963">
    <property type="entry name" value="N_methyl"/>
    <property type="match status" value="1"/>
</dbReference>
<comment type="caution">
    <text evidence="2">The sequence shown here is derived from an EMBL/GenBank/DDBJ whole genome shotgun (WGS) entry which is preliminary data.</text>
</comment>
<dbReference type="InterPro" id="IPR013362">
    <property type="entry name" value="Pilus_4_PilV"/>
</dbReference>
<dbReference type="EMBL" id="JBHLXP010000003">
    <property type="protein sequence ID" value="MFC0048936.1"/>
    <property type="molecule type" value="Genomic_DNA"/>
</dbReference>
<keyword evidence="1" id="KW-0472">Membrane</keyword>
<keyword evidence="1" id="KW-0812">Transmembrane</keyword>
<feature type="transmembrane region" description="Helical" evidence="1">
    <location>
        <begin position="12"/>
        <end position="35"/>
    </location>
</feature>